<organism evidence="1 2">
    <name type="scientific">Fraxinus pennsylvanica</name>
    <dbReference type="NCBI Taxonomy" id="56036"/>
    <lineage>
        <taxon>Eukaryota</taxon>
        <taxon>Viridiplantae</taxon>
        <taxon>Streptophyta</taxon>
        <taxon>Embryophyta</taxon>
        <taxon>Tracheophyta</taxon>
        <taxon>Spermatophyta</taxon>
        <taxon>Magnoliopsida</taxon>
        <taxon>eudicotyledons</taxon>
        <taxon>Gunneridae</taxon>
        <taxon>Pentapetalae</taxon>
        <taxon>asterids</taxon>
        <taxon>lamiids</taxon>
        <taxon>Lamiales</taxon>
        <taxon>Oleaceae</taxon>
        <taxon>Oleeae</taxon>
        <taxon>Fraxinus</taxon>
    </lineage>
</organism>
<name>A0AAD2A703_9LAMI</name>
<dbReference type="Proteomes" id="UP000834106">
    <property type="component" value="Chromosome 19"/>
</dbReference>
<dbReference type="PANTHER" id="PTHR31973:SF187">
    <property type="entry name" value="MUTATOR TRANSPOSASE MUDRA PROTEIN"/>
    <property type="match status" value="1"/>
</dbReference>
<proteinExistence type="predicted"/>
<evidence type="ECO:0000313" key="2">
    <source>
        <dbReference type="Proteomes" id="UP000834106"/>
    </source>
</evidence>
<evidence type="ECO:0000313" key="1">
    <source>
        <dbReference type="EMBL" id="CAI9782717.1"/>
    </source>
</evidence>
<sequence>MHTSIIFQAARQTNPNPQLWTTGSPSPEVLIPYFLLLSPASHVFEGSLVRETGFLKRPWLTLSKIQNRFAVNDVDDDPDFSDSDHDVYDEDDMLFDCNVTERIEIGMHNILANKVAPEYDSSSNASSEELKIGSGSDSDENIGKLNFPEFLGATEKKKSRTGDRFYCLGLLRNRNLLLEIMRSSIGLNQFSSEMRRIDSIVFVHMKKYVTYKWLADYYLEDFRADPEWKTKHIRGRGRKDLGVHIMKTVAWNARKYAKVLVEGNDARQFALLGCYVEELRSNKSWNYCRHFA</sequence>
<keyword evidence="2" id="KW-1185">Reference proteome</keyword>
<protein>
    <submittedName>
        <fullName evidence="1">Uncharacterized protein</fullName>
    </submittedName>
</protein>
<dbReference type="PANTHER" id="PTHR31973">
    <property type="entry name" value="POLYPROTEIN, PUTATIVE-RELATED"/>
    <property type="match status" value="1"/>
</dbReference>
<accession>A0AAD2A703</accession>
<reference evidence="1" key="1">
    <citation type="submission" date="2023-05" db="EMBL/GenBank/DDBJ databases">
        <authorList>
            <person name="Huff M."/>
        </authorList>
    </citation>
    <scope>NUCLEOTIDE SEQUENCE</scope>
</reference>
<gene>
    <name evidence="1" type="ORF">FPE_LOCUS30147</name>
</gene>
<dbReference type="EMBL" id="OU503054">
    <property type="protein sequence ID" value="CAI9782717.1"/>
    <property type="molecule type" value="Genomic_DNA"/>
</dbReference>
<dbReference type="AlphaFoldDB" id="A0AAD2A703"/>